<evidence type="ECO:0000313" key="1">
    <source>
        <dbReference type="EMBL" id="KAL3286177.1"/>
    </source>
</evidence>
<dbReference type="Proteomes" id="UP001516400">
    <property type="component" value="Unassembled WGS sequence"/>
</dbReference>
<organism evidence="1 2">
    <name type="scientific">Cryptolaemus montrouzieri</name>
    <dbReference type="NCBI Taxonomy" id="559131"/>
    <lineage>
        <taxon>Eukaryota</taxon>
        <taxon>Metazoa</taxon>
        <taxon>Ecdysozoa</taxon>
        <taxon>Arthropoda</taxon>
        <taxon>Hexapoda</taxon>
        <taxon>Insecta</taxon>
        <taxon>Pterygota</taxon>
        <taxon>Neoptera</taxon>
        <taxon>Endopterygota</taxon>
        <taxon>Coleoptera</taxon>
        <taxon>Polyphaga</taxon>
        <taxon>Cucujiformia</taxon>
        <taxon>Coccinelloidea</taxon>
        <taxon>Coccinellidae</taxon>
        <taxon>Scymninae</taxon>
        <taxon>Scymnini</taxon>
        <taxon>Cryptolaemus</taxon>
    </lineage>
</organism>
<gene>
    <name evidence="1" type="ORF">HHI36_000689</name>
</gene>
<accession>A0ABD2P5D8</accession>
<keyword evidence="2" id="KW-1185">Reference proteome</keyword>
<dbReference type="EMBL" id="JABFTP020000185">
    <property type="protein sequence ID" value="KAL3286177.1"/>
    <property type="molecule type" value="Genomic_DNA"/>
</dbReference>
<sequence>MKAYNQETNRAWTTQELFAMLHENGYDEIDAFYIPDEVDELTENIDDDLIGEVASDFGNDIAGIFEIHSHPGQDDKIINMTVKGILKYASQNNDSTFAVSAHDIRRFLGILTLTGYDTLPQLYSYCSKSDDKSVDQNNTQGLVQPDSELKKKPREAYDSAYYPKSSLLAVKWHNNSTVIVANNYAKIEPLHNAKRFSRSERR</sequence>
<proteinExistence type="predicted"/>
<evidence type="ECO:0000313" key="2">
    <source>
        <dbReference type="Proteomes" id="UP001516400"/>
    </source>
</evidence>
<name>A0ABD2P5D8_9CUCU</name>
<reference evidence="1 2" key="1">
    <citation type="journal article" date="2021" name="BMC Biol.">
        <title>Horizontally acquired antibacterial genes associated with adaptive radiation of ladybird beetles.</title>
        <authorList>
            <person name="Li H.S."/>
            <person name="Tang X.F."/>
            <person name="Huang Y.H."/>
            <person name="Xu Z.Y."/>
            <person name="Chen M.L."/>
            <person name="Du X.Y."/>
            <person name="Qiu B.Y."/>
            <person name="Chen P.T."/>
            <person name="Zhang W."/>
            <person name="Slipinski A."/>
            <person name="Escalona H.E."/>
            <person name="Waterhouse R.M."/>
            <person name="Zwick A."/>
            <person name="Pang H."/>
        </authorList>
    </citation>
    <scope>NUCLEOTIDE SEQUENCE [LARGE SCALE GENOMIC DNA]</scope>
    <source>
        <strain evidence="1">SYSU2018</strain>
    </source>
</reference>
<comment type="caution">
    <text evidence="1">The sequence shown here is derived from an EMBL/GenBank/DDBJ whole genome shotgun (WGS) entry which is preliminary data.</text>
</comment>
<dbReference type="AlphaFoldDB" id="A0ABD2P5D8"/>
<protein>
    <submittedName>
        <fullName evidence="1">Uncharacterized protein</fullName>
    </submittedName>
</protein>